<name>A0ABQ5IT58_9ASTR</name>
<proteinExistence type="predicted"/>
<accession>A0ABQ5IT58</accession>
<organism evidence="1 2">
    <name type="scientific">Tanacetum coccineum</name>
    <dbReference type="NCBI Taxonomy" id="301880"/>
    <lineage>
        <taxon>Eukaryota</taxon>
        <taxon>Viridiplantae</taxon>
        <taxon>Streptophyta</taxon>
        <taxon>Embryophyta</taxon>
        <taxon>Tracheophyta</taxon>
        <taxon>Spermatophyta</taxon>
        <taxon>Magnoliopsida</taxon>
        <taxon>eudicotyledons</taxon>
        <taxon>Gunneridae</taxon>
        <taxon>Pentapetalae</taxon>
        <taxon>asterids</taxon>
        <taxon>campanulids</taxon>
        <taxon>Asterales</taxon>
        <taxon>Asteraceae</taxon>
        <taxon>Asteroideae</taxon>
        <taxon>Anthemideae</taxon>
        <taxon>Anthemidinae</taxon>
        <taxon>Tanacetum</taxon>
    </lineage>
</organism>
<dbReference type="EMBL" id="BQNB010021113">
    <property type="protein sequence ID" value="GJU03021.1"/>
    <property type="molecule type" value="Genomic_DNA"/>
</dbReference>
<dbReference type="Proteomes" id="UP001151760">
    <property type="component" value="Unassembled WGS sequence"/>
</dbReference>
<evidence type="ECO:0000313" key="1">
    <source>
        <dbReference type="EMBL" id="GJU03021.1"/>
    </source>
</evidence>
<comment type="caution">
    <text evidence="1">The sequence shown here is derived from an EMBL/GenBank/DDBJ whole genome shotgun (WGS) entry which is preliminary data.</text>
</comment>
<reference evidence="1" key="1">
    <citation type="journal article" date="2022" name="Int. J. Mol. Sci.">
        <title>Draft Genome of Tanacetum Coccineum: Genomic Comparison of Closely Related Tanacetum-Family Plants.</title>
        <authorList>
            <person name="Yamashiro T."/>
            <person name="Shiraishi A."/>
            <person name="Nakayama K."/>
            <person name="Satake H."/>
        </authorList>
    </citation>
    <scope>NUCLEOTIDE SEQUENCE</scope>
</reference>
<gene>
    <name evidence="1" type="ORF">Tco_1113359</name>
</gene>
<evidence type="ECO:0000313" key="2">
    <source>
        <dbReference type="Proteomes" id="UP001151760"/>
    </source>
</evidence>
<keyword evidence="2" id="KW-1185">Reference proteome</keyword>
<sequence>MFNMNERVYNPRSQIQSVPHQVLMIHPQSYQMIHPQSYQVIHPQTSQAPVVSLQSSSDPIQVDSSLVAPYFLPTDDPLECLNKALAFMSTMFALSYPSSNNQIEISSNPMHQVAMQNDKL</sequence>
<reference evidence="1" key="2">
    <citation type="submission" date="2022-01" db="EMBL/GenBank/DDBJ databases">
        <authorList>
            <person name="Yamashiro T."/>
            <person name="Shiraishi A."/>
            <person name="Satake H."/>
            <person name="Nakayama K."/>
        </authorList>
    </citation>
    <scope>NUCLEOTIDE SEQUENCE</scope>
</reference>
<protein>
    <submittedName>
        <fullName evidence="1">Uncharacterized protein</fullName>
    </submittedName>
</protein>